<accession>A0A8X6WIS4</accession>
<gene>
    <name evidence="2" type="ORF">TNCV_4842041</name>
</gene>
<organism evidence="2 3">
    <name type="scientific">Trichonephila clavipes</name>
    <name type="common">Golden silk orbweaver</name>
    <name type="synonym">Nephila clavipes</name>
    <dbReference type="NCBI Taxonomy" id="2585209"/>
    <lineage>
        <taxon>Eukaryota</taxon>
        <taxon>Metazoa</taxon>
        <taxon>Ecdysozoa</taxon>
        <taxon>Arthropoda</taxon>
        <taxon>Chelicerata</taxon>
        <taxon>Arachnida</taxon>
        <taxon>Araneae</taxon>
        <taxon>Araneomorphae</taxon>
        <taxon>Entelegynae</taxon>
        <taxon>Araneoidea</taxon>
        <taxon>Nephilidae</taxon>
        <taxon>Trichonephila</taxon>
    </lineage>
</organism>
<protein>
    <submittedName>
        <fullName evidence="2">Uncharacterized protein</fullName>
    </submittedName>
</protein>
<evidence type="ECO:0000313" key="3">
    <source>
        <dbReference type="Proteomes" id="UP000887159"/>
    </source>
</evidence>
<evidence type="ECO:0000313" key="2">
    <source>
        <dbReference type="EMBL" id="GFY35828.1"/>
    </source>
</evidence>
<feature type="compositionally biased region" description="Polar residues" evidence="1">
    <location>
        <begin position="119"/>
        <end position="131"/>
    </location>
</feature>
<dbReference type="EMBL" id="BMAU01021435">
    <property type="protein sequence ID" value="GFY35828.1"/>
    <property type="molecule type" value="Genomic_DNA"/>
</dbReference>
<reference evidence="2" key="1">
    <citation type="submission" date="2020-08" db="EMBL/GenBank/DDBJ databases">
        <title>Multicomponent nature underlies the extraordinary mechanical properties of spider dragline silk.</title>
        <authorList>
            <person name="Kono N."/>
            <person name="Nakamura H."/>
            <person name="Mori M."/>
            <person name="Yoshida Y."/>
            <person name="Ohtoshi R."/>
            <person name="Malay A.D."/>
            <person name="Moran D.A.P."/>
            <person name="Tomita M."/>
            <person name="Numata K."/>
            <person name="Arakawa K."/>
        </authorList>
    </citation>
    <scope>NUCLEOTIDE SEQUENCE</scope>
</reference>
<feature type="region of interest" description="Disordered" evidence="1">
    <location>
        <begin position="108"/>
        <end position="131"/>
    </location>
</feature>
<proteinExistence type="predicted"/>
<dbReference type="Proteomes" id="UP000887159">
    <property type="component" value="Unassembled WGS sequence"/>
</dbReference>
<sequence length="131" mass="14651">MPLSYSKLDLIYVKVVIFTSKCRPLRYNGDSMGTWRNLGDRAKLASFLTSLEPSGLFYKLVEKPLISRPMTQACFSRIIRGRHNGLFPYLDFVSKFLIAPPSLHVPTTNQAVPSPPRTATPSGTSINYNSL</sequence>
<dbReference type="AlphaFoldDB" id="A0A8X6WIS4"/>
<keyword evidence="3" id="KW-1185">Reference proteome</keyword>
<name>A0A8X6WIS4_TRICX</name>
<evidence type="ECO:0000256" key="1">
    <source>
        <dbReference type="SAM" id="MobiDB-lite"/>
    </source>
</evidence>
<comment type="caution">
    <text evidence="2">The sequence shown here is derived from an EMBL/GenBank/DDBJ whole genome shotgun (WGS) entry which is preliminary data.</text>
</comment>